<comment type="caution">
    <text evidence="2">The sequence shown here is derived from an EMBL/GenBank/DDBJ whole genome shotgun (WGS) entry which is preliminary data.</text>
</comment>
<dbReference type="AlphaFoldDB" id="A1ZQD2"/>
<evidence type="ECO:0000313" key="2">
    <source>
        <dbReference type="EMBL" id="EAY27303.1"/>
    </source>
</evidence>
<dbReference type="Proteomes" id="UP000004095">
    <property type="component" value="Unassembled WGS sequence"/>
</dbReference>
<accession>A1ZQD2</accession>
<keyword evidence="1 2" id="KW-0812">Transmembrane</keyword>
<dbReference type="EMBL" id="AAWS01000024">
    <property type="protein sequence ID" value="EAY27303.1"/>
    <property type="molecule type" value="Genomic_DNA"/>
</dbReference>
<keyword evidence="3" id="KW-1185">Reference proteome</keyword>
<organism evidence="2 3">
    <name type="scientific">Microscilla marina ATCC 23134</name>
    <dbReference type="NCBI Taxonomy" id="313606"/>
    <lineage>
        <taxon>Bacteria</taxon>
        <taxon>Pseudomonadati</taxon>
        <taxon>Bacteroidota</taxon>
        <taxon>Cytophagia</taxon>
        <taxon>Cytophagales</taxon>
        <taxon>Microscillaceae</taxon>
        <taxon>Microscilla</taxon>
    </lineage>
</organism>
<proteinExistence type="predicted"/>
<evidence type="ECO:0000313" key="3">
    <source>
        <dbReference type="Proteomes" id="UP000004095"/>
    </source>
</evidence>
<keyword evidence="1" id="KW-0472">Membrane</keyword>
<feature type="transmembrane region" description="Helical" evidence="1">
    <location>
        <begin position="12"/>
        <end position="37"/>
    </location>
</feature>
<evidence type="ECO:0000256" key="1">
    <source>
        <dbReference type="SAM" id="Phobius"/>
    </source>
</evidence>
<keyword evidence="1" id="KW-1133">Transmembrane helix</keyword>
<name>A1ZQD2_MICM2</name>
<sequence>MKFFLGFFMFIPHYFVLIFRIIVLYFYSLLAFFTILISAEYPEGGHKYAVDTLRYVMRINLYFGFMNDRYPPFSGAPDEELGLERR</sequence>
<dbReference type="eggNOG" id="ENOG5030IQW">
    <property type="taxonomic scope" value="Bacteria"/>
</dbReference>
<protein>
    <submittedName>
        <fullName evidence="2">Putative transmembrane protein</fullName>
    </submittedName>
</protein>
<dbReference type="InterPro" id="IPR025498">
    <property type="entry name" value="DUF4389"/>
</dbReference>
<dbReference type="Pfam" id="PF14333">
    <property type="entry name" value="DUF4389"/>
    <property type="match status" value="1"/>
</dbReference>
<gene>
    <name evidence="2" type="ORF">M23134_08255</name>
</gene>
<reference evidence="2 3" key="1">
    <citation type="submission" date="2007-01" db="EMBL/GenBank/DDBJ databases">
        <authorList>
            <person name="Haygood M."/>
            <person name="Podell S."/>
            <person name="Anderson C."/>
            <person name="Hopkinson B."/>
            <person name="Roe K."/>
            <person name="Barbeau K."/>
            <person name="Gaasterland T."/>
            <person name="Ferriera S."/>
            <person name="Johnson J."/>
            <person name="Kravitz S."/>
            <person name="Beeson K."/>
            <person name="Sutton G."/>
            <person name="Rogers Y.-H."/>
            <person name="Friedman R."/>
            <person name="Frazier M."/>
            <person name="Venter J.C."/>
        </authorList>
    </citation>
    <scope>NUCLEOTIDE SEQUENCE [LARGE SCALE GENOMIC DNA]</scope>
    <source>
        <strain evidence="2 3">ATCC 23134</strain>
    </source>
</reference>